<evidence type="ECO:0000313" key="5">
    <source>
        <dbReference type="Proteomes" id="UP001595908"/>
    </source>
</evidence>
<accession>A0ABV9VK10</accession>
<keyword evidence="5" id="KW-1185">Reference proteome</keyword>
<evidence type="ECO:0000313" key="4">
    <source>
        <dbReference type="EMBL" id="MFC4983543.1"/>
    </source>
</evidence>
<feature type="compositionally biased region" description="Low complexity" evidence="1">
    <location>
        <begin position="32"/>
        <end position="47"/>
    </location>
</feature>
<dbReference type="GeneID" id="31237507"/>
<protein>
    <submittedName>
        <fullName evidence="4">HNH endonuclease family protein</fullName>
    </submittedName>
</protein>
<keyword evidence="2" id="KW-0732">Signal</keyword>
<keyword evidence="4" id="KW-0540">Nuclease</keyword>
<proteinExistence type="predicted"/>
<keyword evidence="4" id="KW-0255">Endonuclease</keyword>
<comment type="caution">
    <text evidence="4">The sequence shown here is derived from an EMBL/GenBank/DDBJ whole genome shotgun (WGS) entry which is preliminary data.</text>
</comment>
<feature type="signal peptide" evidence="2">
    <location>
        <begin position="1"/>
        <end position="26"/>
    </location>
</feature>
<dbReference type="PROSITE" id="PS51257">
    <property type="entry name" value="PROKAR_LIPOPROTEIN"/>
    <property type="match status" value="1"/>
</dbReference>
<dbReference type="EMBL" id="JBHSJE010000019">
    <property type="protein sequence ID" value="MFC4983543.1"/>
    <property type="molecule type" value="Genomic_DNA"/>
</dbReference>
<dbReference type="GO" id="GO:0004519">
    <property type="term" value="F:endonuclease activity"/>
    <property type="evidence" value="ECO:0007669"/>
    <property type="project" value="UniProtKB-KW"/>
</dbReference>
<name>A0ABV9VK10_STRAZ</name>
<keyword evidence="4" id="KW-0378">Hydrolase</keyword>
<dbReference type="PANTHER" id="PTHR24094">
    <property type="entry name" value="SECRETED PROTEIN"/>
    <property type="match status" value="1"/>
</dbReference>
<dbReference type="RefSeq" id="WP_033305708.1">
    <property type="nucleotide sequence ID" value="NZ_JBHSJE010000019.1"/>
</dbReference>
<dbReference type="Pfam" id="PF07510">
    <property type="entry name" value="GmrSD_C"/>
    <property type="match status" value="1"/>
</dbReference>
<evidence type="ECO:0000256" key="2">
    <source>
        <dbReference type="SAM" id="SignalP"/>
    </source>
</evidence>
<feature type="chain" id="PRO_5046517390" evidence="2">
    <location>
        <begin position="27"/>
        <end position="245"/>
    </location>
</feature>
<reference evidence="5" key="1">
    <citation type="journal article" date="2019" name="Int. J. Syst. Evol. Microbiol.">
        <title>The Global Catalogue of Microorganisms (GCM) 10K type strain sequencing project: providing services to taxonomists for standard genome sequencing and annotation.</title>
        <authorList>
            <consortium name="The Broad Institute Genomics Platform"/>
            <consortium name="The Broad Institute Genome Sequencing Center for Infectious Disease"/>
            <person name="Wu L."/>
            <person name="Ma J."/>
        </authorList>
    </citation>
    <scope>NUCLEOTIDE SEQUENCE [LARGE SCALE GENOMIC DNA]</scope>
    <source>
        <strain evidence="5">ICMP 257</strain>
    </source>
</reference>
<dbReference type="PANTHER" id="PTHR24094:SF15">
    <property type="entry name" value="AMP-DEPENDENT SYNTHETASE_LIGASE DOMAIN-CONTAINING PROTEIN-RELATED"/>
    <property type="match status" value="1"/>
</dbReference>
<evidence type="ECO:0000256" key="1">
    <source>
        <dbReference type="SAM" id="MobiDB-lite"/>
    </source>
</evidence>
<dbReference type="Proteomes" id="UP001595908">
    <property type="component" value="Unassembled WGS sequence"/>
</dbReference>
<feature type="domain" description="GmrSD restriction endonucleases C-terminal" evidence="3">
    <location>
        <begin position="122"/>
        <end position="228"/>
    </location>
</feature>
<gene>
    <name evidence="4" type="ORF">ACFPL4_35315</name>
</gene>
<organism evidence="4 5">
    <name type="scientific">Streptomyces atroolivaceus</name>
    <dbReference type="NCBI Taxonomy" id="66869"/>
    <lineage>
        <taxon>Bacteria</taxon>
        <taxon>Bacillati</taxon>
        <taxon>Actinomycetota</taxon>
        <taxon>Actinomycetes</taxon>
        <taxon>Kitasatosporales</taxon>
        <taxon>Streptomycetaceae</taxon>
        <taxon>Streptomyces</taxon>
    </lineage>
</organism>
<evidence type="ECO:0000259" key="3">
    <source>
        <dbReference type="Pfam" id="PF07510"/>
    </source>
</evidence>
<feature type="region of interest" description="Disordered" evidence="1">
    <location>
        <begin position="23"/>
        <end position="56"/>
    </location>
</feature>
<dbReference type="InterPro" id="IPR011089">
    <property type="entry name" value="GmrSD_C"/>
</dbReference>
<sequence length="245" mass="26208">MKSRCLVQLAAAVLAAALTGCNPQVADDKPADSNSSPTPAPSAASPAPGGPAPGAGALTLTDAIAVIPDGDERRDGYERDAFRLWIDEDDDGCQTRAEVLLQEATTKPEQGERCTLTGGAWMSYYDGIEVTDPKKLDIDHVVPLAEAWDSGAYHWTPERRQAYANDLGSARSLVAVTAKSNRAKGDRDPAQWLPPAKSAYCSYGADWTAAKLRWKLTADRAEKTVLLDLAKACTDTVVEFEEAAE</sequence>